<dbReference type="EMBL" id="MN740847">
    <property type="protein sequence ID" value="QHU14815.1"/>
    <property type="molecule type" value="Genomic_DNA"/>
</dbReference>
<feature type="transmembrane region" description="Helical" evidence="1">
    <location>
        <begin position="7"/>
        <end position="26"/>
    </location>
</feature>
<name>A0A6C0K9S9_9ZZZZ</name>
<dbReference type="InterPro" id="IPR006387">
    <property type="entry name" value="CPW_WPC_dom"/>
</dbReference>
<feature type="domain" description="CPW-WPC" evidence="2">
    <location>
        <begin position="41"/>
        <end position="90"/>
    </location>
</feature>
<dbReference type="Pfam" id="PF09717">
    <property type="entry name" value="CPW_WPC"/>
    <property type="match status" value="1"/>
</dbReference>
<evidence type="ECO:0000256" key="1">
    <source>
        <dbReference type="SAM" id="Phobius"/>
    </source>
</evidence>
<organism evidence="3">
    <name type="scientific">viral metagenome</name>
    <dbReference type="NCBI Taxonomy" id="1070528"/>
    <lineage>
        <taxon>unclassified sequences</taxon>
        <taxon>metagenomes</taxon>
        <taxon>organismal metagenomes</taxon>
    </lineage>
</organism>
<keyword evidence="1" id="KW-0812">Transmembrane</keyword>
<sequence>MSFQRNVLTIAIVSFVLLLLLIGVMMNNAKNNQAYPPELSACPDYWQVLNDGKCQNVNALGNGTPNIKDFSTMDAKARCNWSKQYGIEWDGISNVSPKLC</sequence>
<protein>
    <recommendedName>
        <fullName evidence="2">CPW-WPC domain-containing protein</fullName>
    </recommendedName>
</protein>
<evidence type="ECO:0000313" key="3">
    <source>
        <dbReference type="EMBL" id="QHU14815.1"/>
    </source>
</evidence>
<reference evidence="3" key="1">
    <citation type="journal article" date="2020" name="Nature">
        <title>Giant virus diversity and host interactions through global metagenomics.</title>
        <authorList>
            <person name="Schulz F."/>
            <person name="Roux S."/>
            <person name="Paez-Espino D."/>
            <person name="Jungbluth S."/>
            <person name="Walsh D.A."/>
            <person name="Denef V.J."/>
            <person name="McMahon K.D."/>
            <person name="Konstantinidis K.T."/>
            <person name="Eloe-Fadrosh E.A."/>
            <person name="Kyrpides N.C."/>
            <person name="Woyke T."/>
        </authorList>
    </citation>
    <scope>NUCLEOTIDE SEQUENCE</scope>
    <source>
        <strain evidence="3">GVMAG-S-1102244-55</strain>
    </source>
</reference>
<evidence type="ECO:0000259" key="2">
    <source>
        <dbReference type="Pfam" id="PF09717"/>
    </source>
</evidence>
<dbReference type="AlphaFoldDB" id="A0A6C0K9S9"/>
<keyword evidence="1" id="KW-1133">Transmembrane helix</keyword>
<proteinExistence type="predicted"/>
<keyword evidence="1" id="KW-0472">Membrane</keyword>
<accession>A0A6C0K9S9</accession>